<dbReference type="RefSeq" id="WP_115515168.1">
    <property type="nucleotide sequence ID" value="NZ_QRGO01000001.1"/>
</dbReference>
<name>A0A371B6E1_9BRAD</name>
<evidence type="ECO:0000313" key="1">
    <source>
        <dbReference type="EMBL" id="RDV03140.1"/>
    </source>
</evidence>
<protein>
    <recommendedName>
        <fullName evidence="3">Capsule polysaccharide biosynthesis protein</fullName>
    </recommendedName>
</protein>
<proteinExistence type="predicted"/>
<keyword evidence="2" id="KW-1185">Reference proteome</keyword>
<dbReference type="OrthoDB" id="5653355at2"/>
<comment type="caution">
    <text evidence="1">The sequence shown here is derived from an EMBL/GenBank/DDBJ whole genome shotgun (WGS) entry which is preliminary data.</text>
</comment>
<sequence length="543" mass="60927">MNAAAKFIGRVRSRFAVGRLVRRWRRTLAHLRGSSAPAPRKTVLFCDLLTMTATAKVESLFAGLLRLKGYRAIVLLEKPDWPIEAIFRAAVPDVTFVYRSTGIGAADLDEARRNAEAIMASHADLQAIVELEIDGFRIGRNVQSWALRKLRVGRLDNNSPEHRAITLDTLVQSLATKAFVQRLLNEHRPDTAIFIERGYTPAGEVFDGCALAGVDIIQWLGAPQSDCLIYKRYDAMSRGAHPLSLSDETWRLIESMPWTAENDEAMVNTIAGNYRSGAWYNRQQLQLDKDLLAVGEVRRTLGLDPAKKTAIIFCHILYDATFFYGESLFEDYEQWTVETVRAAIANPNLNWIVKVHPVNVWRSKMDGRPLVQLEAETLRKAFGVLPPHVKIMPADTSINTFSLFDVADYGLTVRGTIGMELPCFGIPVVTAGTGRYSGRGFTIDPATRDDYVALLSRLQDVPRLDADAVRSARLHYYGALKLRPIPMQSFTLRYESLLDHDEEQVTLAQSADRSLLQTPDLGRLVNWINDERTAELLAETPTR</sequence>
<evidence type="ECO:0008006" key="3">
    <source>
        <dbReference type="Google" id="ProtNLM"/>
    </source>
</evidence>
<evidence type="ECO:0000313" key="2">
    <source>
        <dbReference type="Proteomes" id="UP000263993"/>
    </source>
</evidence>
<dbReference type="EMBL" id="QRGO01000001">
    <property type="protein sequence ID" value="RDV03140.1"/>
    <property type="molecule type" value="Genomic_DNA"/>
</dbReference>
<dbReference type="AlphaFoldDB" id="A0A371B6E1"/>
<gene>
    <name evidence="1" type="ORF">DXH78_00175</name>
</gene>
<organism evidence="1 2">
    <name type="scientific">Undibacter mobilis</name>
    <dbReference type="NCBI Taxonomy" id="2292256"/>
    <lineage>
        <taxon>Bacteria</taxon>
        <taxon>Pseudomonadati</taxon>
        <taxon>Pseudomonadota</taxon>
        <taxon>Alphaproteobacteria</taxon>
        <taxon>Hyphomicrobiales</taxon>
        <taxon>Nitrobacteraceae</taxon>
        <taxon>Undibacter</taxon>
    </lineage>
</organism>
<reference evidence="2" key="1">
    <citation type="submission" date="2018-08" db="EMBL/GenBank/DDBJ databases">
        <authorList>
            <person name="Kim S.-J."/>
            <person name="Jung G.-Y."/>
        </authorList>
    </citation>
    <scope>NUCLEOTIDE SEQUENCE [LARGE SCALE GENOMIC DNA]</scope>
    <source>
        <strain evidence="2">GY_H</strain>
    </source>
</reference>
<accession>A0A371B6E1</accession>
<dbReference type="SUPFAM" id="SSF53756">
    <property type="entry name" value="UDP-Glycosyltransferase/glycogen phosphorylase"/>
    <property type="match status" value="1"/>
</dbReference>
<dbReference type="Proteomes" id="UP000263993">
    <property type="component" value="Unassembled WGS sequence"/>
</dbReference>